<evidence type="ECO:0000313" key="2">
    <source>
        <dbReference type="EMBL" id="MPV35971.1"/>
    </source>
</evidence>
<dbReference type="AlphaFoldDB" id="A0A6N7EF23"/>
<reference evidence="2 3" key="1">
    <citation type="submission" date="2019-10" db="EMBL/GenBank/DDBJ databases">
        <title>Georgenia wutianyii sp. nov. and Georgenia yuyongxinii sp. nov. isolated from plateau pika (Ochotona curzoniae) in the Qinghai-Tibet plateau of China.</title>
        <authorList>
            <person name="Tian Z."/>
        </authorList>
    </citation>
    <scope>NUCLEOTIDE SEQUENCE [LARGE SCALE GENOMIC DNA]</scope>
    <source>
        <strain evidence="2 3">JCM 19765</strain>
    </source>
</reference>
<sequence>MMSNTLHASAGGGHGQQSAVAVPNGAPGGVVYDTLGMPMSLAAAKAMTKNAIEAALGRALAKLHHESVASIDTTAAIDSIEVVFLVGRFHKELDRKQPNLSKIDRDRWSSLEGVADVLHVTTGGLT</sequence>
<evidence type="ECO:0000313" key="3">
    <source>
        <dbReference type="Proteomes" id="UP000437709"/>
    </source>
</evidence>
<protein>
    <submittedName>
        <fullName evidence="2">Uncharacterized protein</fullName>
    </submittedName>
</protein>
<keyword evidence="3" id="KW-1185">Reference proteome</keyword>
<organism evidence="2 3">
    <name type="scientific">Georgenia subflava</name>
    <dbReference type="NCBI Taxonomy" id="1622177"/>
    <lineage>
        <taxon>Bacteria</taxon>
        <taxon>Bacillati</taxon>
        <taxon>Actinomycetota</taxon>
        <taxon>Actinomycetes</taxon>
        <taxon>Micrococcales</taxon>
        <taxon>Bogoriellaceae</taxon>
        <taxon>Georgenia</taxon>
    </lineage>
</organism>
<dbReference type="Proteomes" id="UP000437709">
    <property type="component" value="Unassembled WGS sequence"/>
</dbReference>
<accession>A0A6N7EF23</accession>
<proteinExistence type="predicted"/>
<gene>
    <name evidence="2" type="ORF">GB881_02720</name>
</gene>
<feature type="region of interest" description="Disordered" evidence="1">
    <location>
        <begin position="1"/>
        <end position="20"/>
    </location>
</feature>
<name>A0A6N7EF23_9MICO</name>
<dbReference type="OrthoDB" id="9972312at2"/>
<dbReference type="EMBL" id="WHPC01000005">
    <property type="protein sequence ID" value="MPV35971.1"/>
    <property type="molecule type" value="Genomic_DNA"/>
</dbReference>
<dbReference type="RefSeq" id="WP_152193246.1">
    <property type="nucleotide sequence ID" value="NZ_VUKD01000001.1"/>
</dbReference>
<comment type="caution">
    <text evidence="2">The sequence shown here is derived from an EMBL/GenBank/DDBJ whole genome shotgun (WGS) entry which is preliminary data.</text>
</comment>
<evidence type="ECO:0000256" key="1">
    <source>
        <dbReference type="SAM" id="MobiDB-lite"/>
    </source>
</evidence>